<proteinExistence type="predicted"/>
<evidence type="ECO:0000256" key="5">
    <source>
        <dbReference type="SAM" id="MobiDB-lite"/>
    </source>
</evidence>
<dbReference type="SMART" id="SM00220">
    <property type="entry name" value="S_TKc"/>
    <property type="match status" value="1"/>
</dbReference>
<dbReference type="InterPro" id="IPR051681">
    <property type="entry name" value="Ser/Thr_Kinases-Pseudokinases"/>
</dbReference>
<dbReference type="PANTHER" id="PTHR44329:SF288">
    <property type="entry name" value="MITOGEN-ACTIVATED PROTEIN KINASE KINASE KINASE 20"/>
    <property type="match status" value="1"/>
</dbReference>
<evidence type="ECO:0000313" key="7">
    <source>
        <dbReference type="EMBL" id="EKD12093.1"/>
    </source>
</evidence>
<evidence type="ECO:0000256" key="2">
    <source>
        <dbReference type="ARBA" id="ARBA00022741"/>
    </source>
</evidence>
<feature type="domain" description="Protein kinase" evidence="6">
    <location>
        <begin position="98"/>
        <end position="471"/>
    </location>
</feature>
<dbReference type="PROSITE" id="PS50011">
    <property type="entry name" value="PROTEIN_KINASE_DOM"/>
    <property type="match status" value="1"/>
</dbReference>
<dbReference type="EMBL" id="JH921464">
    <property type="protein sequence ID" value="EKD12093.1"/>
    <property type="molecule type" value="Genomic_DNA"/>
</dbReference>
<dbReference type="Gene3D" id="1.10.510.10">
    <property type="entry name" value="Transferase(Phosphotransferase) domain 1"/>
    <property type="match status" value="1"/>
</dbReference>
<evidence type="ECO:0000256" key="4">
    <source>
        <dbReference type="ARBA" id="ARBA00022840"/>
    </source>
</evidence>
<protein>
    <recommendedName>
        <fullName evidence="6">Protein kinase domain-containing protein</fullName>
    </recommendedName>
</protein>
<accession>K1WU37</accession>
<dbReference type="KEGG" id="mbe:MBM_09730"/>
<keyword evidence="8" id="KW-1185">Reference proteome</keyword>
<dbReference type="SUPFAM" id="SSF56112">
    <property type="entry name" value="Protein kinase-like (PK-like)"/>
    <property type="match status" value="1"/>
</dbReference>
<dbReference type="HOGENOM" id="CLU_519785_0_0_1"/>
<dbReference type="AlphaFoldDB" id="K1WU37"/>
<dbReference type="eggNOG" id="ENOG502SXF6">
    <property type="taxonomic scope" value="Eukaryota"/>
</dbReference>
<reference evidence="7 8" key="1">
    <citation type="journal article" date="2012" name="BMC Genomics">
        <title>Sequencing the genome of Marssonina brunnea reveals fungus-poplar co-evolution.</title>
        <authorList>
            <person name="Zhu S."/>
            <person name="Cao Y.-Z."/>
            <person name="Jiang C."/>
            <person name="Tan B.-Y."/>
            <person name="Wang Z."/>
            <person name="Feng S."/>
            <person name="Zhang L."/>
            <person name="Su X.-H."/>
            <person name="Brejova B."/>
            <person name="Vinar T."/>
            <person name="Xu M."/>
            <person name="Wang M.-X."/>
            <person name="Zhang S.-G."/>
            <person name="Huang M.-R."/>
            <person name="Wu R."/>
            <person name="Zhou Y."/>
        </authorList>
    </citation>
    <scope>NUCLEOTIDE SEQUENCE [LARGE SCALE GENOMIC DNA]</scope>
    <source>
        <strain evidence="7 8">MB_m1</strain>
    </source>
</reference>
<dbReference type="GO" id="GO:0004674">
    <property type="term" value="F:protein serine/threonine kinase activity"/>
    <property type="evidence" value="ECO:0007669"/>
    <property type="project" value="TreeGrafter"/>
</dbReference>
<keyword evidence="4" id="KW-0067">ATP-binding</keyword>
<name>K1WU37_MARBU</name>
<dbReference type="PANTHER" id="PTHR44329">
    <property type="entry name" value="SERINE/THREONINE-PROTEIN KINASE TNNI3K-RELATED"/>
    <property type="match status" value="1"/>
</dbReference>
<dbReference type="OrthoDB" id="4062651at2759"/>
<sequence length="524" mass="57083">MAMNYTPEFYREWRFWDKYNDPNAPDKSNATVRDEYLRDPFAAPPPNIRQAAPIAVPPAPGAIIPQAIVAPTPAERNLYMVPALAPRGISGTGTPKLWKGTKILGTGASGSVILWQWSRESLRVPGYKGTLLPLDIAVKTITAVENDLTYEGGIMQNLTRLGSPHITRLLAPPKALNAQDRRREALDNTWHQKVRRLIMEYCPQGSILTLLRRRIARQLTLWMIFECMVDGIGVLDYGAEVGYDPATGLAVLPAFDAARPVGVHFDMKPGNIMAGNRTVAHPELPLYKIGDFGTYTLQDRMPPPLVPAADWATNEELRAKGTDGYYAPVGPVDSENRLSEGTDLNLASQEQFSARWNNADYAASPVCGQYSSATNIVKLICLDFWPPDHTQPFMPGFNIQGAPAQGILYGVGQPRPLGPAGSPPLPPLVLQQQSYSAQLKDLVHECLYEIPAQRPTLATLKQTIAAQMALLVAGGATVDEWFDMETPDPAAVDISKAIARAAAGGPRVEGIAAGRSRRRPSPKG</sequence>
<feature type="compositionally biased region" description="Basic residues" evidence="5">
    <location>
        <begin position="515"/>
        <end position="524"/>
    </location>
</feature>
<organism evidence="7 8">
    <name type="scientific">Marssonina brunnea f. sp. multigermtubi (strain MB_m1)</name>
    <name type="common">Marssonina leaf spot fungus</name>
    <dbReference type="NCBI Taxonomy" id="1072389"/>
    <lineage>
        <taxon>Eukaryota</taxon>
        <taxon>Fungi</taxon>
        <taxon>Dikarya</taxon>
        <taxon>Ascomycota</taxon>
        <taxon>Pezizomycotina</taxon>
        <taxon>Leotiomycetes</taxon>
        <taxon>Helotiales</taxon>
        <taxon>Drepanopezizaceae</taxon>
        <taxon>Drepanopeziza</taxon>
    </lineage>
</organism>
<dbReference type="InParanoid" id="K1WU37"/>
<dbReference type="GO" id="GO:0005524">
    <property type="term" value="F:ATP binding"/>
    <property type="evidence" value="ECO:0007669"/>
    <property type="project" value="UniProtKB-KW"/>
</dbReference>
<keyword evidence="2" id="KW-0547">Nucleotide-binding</keyword>
<keyword evidence="3" id="KW-0418">Kinase</keyword>
<evidence type="ECO:0000259" key="6">
    <source>
        <dbReference type="PROSITE" id="PS50011"/>
    </source>
</evidence>
<keyword evidence="1" id="KW-0808">Transferase</keyword>
<evidence type="ECO:0000256" key="3">
    <source>
        <dbReference type="ARBA" id="ARBA00022777"/>
    </source>
</evidence>
<dbReference type="Proteomes" id="UP000006753">
    <property type="component" value="Unassembled WGS sequence"/>
</dbReference>
<dbReference type="InterPro" id="IPR011009">
    <property type="entry name" value="Kinase-like_dom_sf"/>
</dbReference>
<dbReference type="InterPro" id="IPR000719">
    <property type="entry name" value="Prot_kinase_dom"/>
</dbReference>
<evidence type="ECO:0000313" key="8">
    <source>
        <dbReference type="Proteomes" id="UP000006753"/>
    </source>
</evidence>
<dbReference type="OMA" id="WRCISIL"/>
<gene>
    <name evidence="7" type="ORF">MBM_09730</name>
</gene>
<feature type="region of interest" description="Disordered" evidence="5">
    <location>
        <begin position="504"/>
        <end position="524"/>
    </location>
</feature>
<evidence type="ECO:0000256" key="1">
    <source>
        <dbReference type="ARBA" id="ARBA00022679"/>
    </source>
</evidence>